<dbReference type="InterPro" id="IPR021354">
    <property type="entry name" value="DUF2975"/>
</dbReference>
<proteinExistence type="predicted"/>
<dbReference type="Proteomes" id="UP000260780">
    <property type="component" value="Unassembled WGS sequence"/>
</dbReference>
<evidence type="ECO:0000313" key="2">
    <source>
        <dbReference type="EMBL" id="RGM38578.1"/>
    </source>
</evidence>
<feature type="transmembrane region" description="Helical" evidence="1">
    <location>
        <begin position="101"/>
        <end position="121"/>
    </location>
</feature>
<comment type="caution">
    <text evidence="2">The sequence shown here is derived from an EMBL/GenBank/DDBJ whole genome shotgun (WGS) entry which is preliminary data.</text>
</comment>
<evidence type="ECO:0000256" key="1">
    <source>
        <dbReference type="SAM" id="Phobius"/>
    </source>
</evidence>
<feature type="transmembrane region" description="Helical" evidence="1">
    <location>
        <begin position="185"/>
        <end position="204"/>
    </location>
</feature>
<reference evidence="2 3" key="1">
    <citation type="submission" date="2018-08" db="EMBL/GenBank/DDBJ databases">
        <title>A genome reference for cultivated species of the human gut microbiota.</title>
        <authorList>
            <person name="Zou Y."/>
            <person name="Xue W."/>
            <person name="Luo G."/>
        </authorList>
    </citation>
    <scope>NUCLEOTIDE SEQUENCE [LARGE SCALE GENOMIC DNA]</scope>
    <source>
        <strain evidence="2 3">OM08-14</strain>
    </source>
</reference>
<keyword evidence="1" id="KW-1133">Transmembrane helix</keyword>
<name>A0A3E4W8N5_9BACT</name>
<keyword evidence="1" id="KW-0812">Transmembrane</keyword>
<dbReference type="EMBL" id="QSTF01000027">
    <property type="protein sequence ID" value="RGM38578.1"/>
    <property type="molecule type" value="Genomic_DNA"/>
</dbReference>
<evidence type="ECO:0000313" key="3">
    <source>
        <dbReference type="Proteomes" id="UP000260780"/>
    </source>
</evidence>
<protein>
    <submittedName>
        <fullName evidence="2">DUF2975 domain-containing protein</fullName>
    </submittedName>
</protein>
<feature type="transmembrane region" description="Helical" evidence="1">
    <location>
        <begin position="12"/>
        <end position="33"/>
    </location>
</feature>
<feature type="transmembrane region" description="Helical" evidence="1">
    <location>
        <begin position="141"/>
        <end position="158"/>
    </location>
</feature>
<dbReference type="STRING" id="310297.BHV76_04185"/>
<accession>A0A3E4W8N5</accession>
<keyword evidence="1" id="KW-0472">Membrane</keyword>
<dbReference type="Pfam" id="PF11188">
    <property type="entry name" value="DUF2975"/>
    <property type="match status" value="1"/>
</dbReference>
<gene>
    <name evidence="2" type="ORF">DXC17_10535</name>
</gene>
<dbReference type="AlphaFoldDB" id="A0A3E4W8N5"/>
<sequence length="214" mass="24283">MHHLHKHIHTMKTFKIIGLIALLIVLFEFIGGFNDGWNDVDKLAPISMERTNPAFDKVTATTFDVLPDSAIQATNSQTGTVVPTGFMQCHSYIVPSGLTNFTYILLGITGLVSFYGLYNLIRLFISIIRKEVFTSINIRRIRWGVYPPIAYHLVKYFLNWSETRDAMAQLTIPGYTIQPASPFEFSWIGILLLILLTEVFVVSVKLKQENDLTI</sequence>
<organism evidence="2 3">
    <name type="scientific">Phocaeicola plebeius</name>
    <dbReference type="NCBI Taxonomy" id="310297"/>
    <lineage>
        <taxon>Bacteria</taxon>
        <taxon>Pseudomonadati</taxon>
        <taxon>Bacteroidota</taxon>
        <taxon>Bacteroidia</taxon>
        <taxon>Bacteroidales</taxon>
        <taxon>Bacteroidaceae</taxon>
        <taxon>Phocaeicola</taxon>
    </lineage>
</organism>